<dbReference type="Proteomes" id="UP000299102">
    <property type="component" value="Unassembled WGS sequence"/>
</dbReference>
<dbReference type="AlphaFoldDB" id="A0A4C1ZNH2"/>
<organism evidence="1 2">
    <name type="scientific">Eumeta variegata</name>
    <name type="common">Bagworm moth</name>
    <name type="synonym">Eumeta japonica</name>
    <dbReference type="NCBI Taxonomy" id="151549"/>
    <lineage>
        <taxon>Eukaryota</taxon>
        <taxon>Metazoa</taxon>
        <taxon>Ecdysozoa</taxon>
        <taxon>Arthropoda</taxon>
        <taxon>Hexapoda</taxon>
        <taxon>Insecta</taxon>
        <taxon>Pterygota</taxon>
        <taxon>Neoptera</taxon>
        <taxon>Endopterygota</taxon>
        <taxon>Lepidoptera</taxon>
        <taxon>Glossata</taxon>
        <taxon>Ditrysia</taxon>
        <taxon>Tineoidea</taxon>
        <taxon>Psychidae</taxon>
        <taxon>Oiketicinae</taxon>
        <taxon>Eumeta</taxon>
    </lineage>
</organism>
<dbReference type="EMBL" id="BGZK01001991">
    <property type="protein sequence ID" value="GBP89318.1"/>
    <property type="molecule type" value="Genomic_DNA"/>
</dbReference>
<evidence type="ECO:0000313" key="1">
    <source>
        <dbReference type="EMBL" id="GBP89318.1"/>
    </source>
</evidence>
<name>A0A4C1ZNH2_EUMVA</name>
<protein>
    <submittedName>
        <fullName evidence="1">Uncharacterized protein</fullName>
    </submittedName>
</protein>
<accession>A0A4C1ZNH2</accession>
<evidence type="ECO:0000313" key="2">
    <source>
        <dbReference type="Proteomes" id="UP000299102"/>
    </source>
</evidence>
<sequence length="75" mass="8350">MNQICNPIAAAASRAADFVKCYFREIMVGRAGRGAGGAEGQNGLIKAATERKREEKRRKLWENKNILERGQGRTE</sequence>
<gene>
    <name evidence="1" type="ORF">EVAR_62808_1</name>
</gene>
<keyword evidence="2" id="KW-1185">Reference proteome</keyword>
<reference evidence="1 2" key="1">
    <citation type="journal article" date="2019" name="Commun. Biol.">
        <title>The bagworm genome reveals a unique fibroin gene that provides high tensile strength.</title>
        <authorList>
            <person name="Kono N."/>
            <person name="Nakamura H."/>
            <person name="Ohtoshi R."/>
            <person name="Tomita M."/>
            <person name="Numata K."/>
            <person name="Arakawa K."/>
        </authorList>
    </citation>
    <scope>NUCLEOTIDE SEQUENCE [LARGE SCALE GENOMIC DNA]</scope>
</reference>
<comment type="caution">
    <text evidence="1">The sequence shown here is derived from an EMBL/GenBank/DDBJ whole genome shotgun (WGS) entry which is preliminary data.</text>
</comment>
<proteinExistence type="predicted"/>